<dbReference type="EMBL" id="BARS01019640">
    <property type="protein sequence ID" value="GAF93132.1"/>
    <property type="molecule type" value="Genomic_DNA"/>
</dbReference>
<comment type="caution">
    <text evidence="1">The sequence shown here is derived from an EMBL/GenBank/DDBJ whole genome shotgun (WGS) entry which is preliminary data.</text>
</comment>
<gene>
    <name evidence="1" type="ORF">S01H1_31791</name>
</gene>
<organism evidence="1">
    <name type="scientific">marine sediment metagenome</name>
    <dbReference type="NCBI Taxonomy" id="412755"/>
    <lineage>
        <taxon>unclassified sequences</taxon>
        <taxon>metagenomes</taxon>
        <taxon>ecological metagenomes</taxon>
    </lineage>
</organism>
<feature type="non-terminal residue" evidence="1">
    <location>
        <position position="99"/>
    </location>
</feature>
<sequence>MDDKYLNLFFSYNQDNELIEDNLTRAFILSLSLLSPSSLQVILSKLLTDPYKSNSTQQNPFEIDFSNAKFALQGNIDEYIPLRAAQKILLSISTEKLKD</sequence>
<accession>X0TYB8</accession>
<reference evidence="1" key="1">
    <citation type="journal article" date="2014" name="Front. Microbiol.">
        <title>High frequency of phylogenetically diverse reductive dehalogenase-homologous genes in deep subseafloor sedimentary metagenomes.</title>
        <authorList>
            <person name="Kawai M."/>
            <person name="Futagami T."/>
            <person name="Toyoda A."/>
            <person name="Takaki Y."/>
            <person name="Nishi S."/>
            <person name="Hori S."/>
            <person name="Arai W."/>
            <person name="Tsubouchi T."/>
            <person name="Morono Y."/>
            <person name="Uchiyama I."/>
            <person name="Ito T."/>
            <person name="Fujiyama A."/>
            <person name="Inagaki F."/>
            <person name="Takami H."/>
        </authorList>
    </citation>
    <scope>NUCLEOTIDE SEQUENCE</scope>
    <source>
        <strain evidence="1">Expedition CK06-06</strain>
    </source>
</reference>
<evidence type="ECO:0000313" key="1">
    <source>
        <dbReference type="EMBL" id="GAF93132.1"/>
    </source>
</evidence>
<protein>
    <submittedName>
        <fullName evidence="1">Uncharacterized protein</fullName>
    </submittedName>
</protein>
<dbReference type="AlphaFoldDB" id="X0TYB8"/>
<name>X0TYB8_9ZZZZ</name>
<proteinExistence type="predicted"/>